<dbReference type="InterPro" id="IPR025113">
    <property type="entry name" value="TRL-like"/>
</dbReference>
<dbReference type="EMBL" id="BFBB01000008">
    <property type="protein sequence ID" value="GBF51367.1"/>
    <property type="molecule type" value="Genomic_DNA"/>
</dbReference>
<evidence type="ECO:0000313" key="1">
    <source>
        <dbReference type="EMBL" id="GBF51367.1"/>
    </source>
</evidence>
<protein>
    <recommendedName>
        <fullName evidence="3">TRL-like family protein</fullName>
    </recommendedName>
</protein>
<sequence>MLKQLPFALFIFFLNCASNLHGPQGLLYTNQRMSLQAESQDSPKEGKSCTFSYLGILALGDASIGRAKLDGNIDKVYGIDQSTVQFLGLYAKVCTIVKGN</sequence>
<gene>
    <name evidence="1" type="ORF">LPTSP4_29030</name>
</gene>
<evidence type="ECO:0000313" key="2">
    <source>
        <dbReference type="Proteomes" id="UP000245133"/>
    </source>
</evidence>
<keyword evidence="2" id="KW-1185">Reference proteome</keyword>
<comment type="caution">
    <text evidence="1">The sequence shown here is derived from an EMBL/GenBank/DDBJ whole genome shotgun (WGS) entry which is preliminary data.</text>
</comment>
<dbReference type="AlphaFoldDB" id="A0A2P2E3B2"/>
<reference evidence="1 2" key="1">
    <citation type="submission" date="2018-02" db="EMBL/GenBank/DDBJ databases">
        <title>Novel Leptospira species isolated from soil and water in Japan.</title>
        <authorList>
            <person name="Nakao R."/>
            <person name="Masuzawa T."/>
        </authorList>
    </citation>
    <scope>NUCLEOTIDE SEQUENCE [LARGE SCALE GENOMIC DNA]</scope>
    <source>
        <strain evidence="1 2">YH101</strain>
    </source>
</reference>
<evidence type="ECO:0008006" key="3">
    <source>
        <dbReference type="Google" id="ProtNLM"/>
    </source>
</evidence>
<dbReference type="Proteomes" id="UP000245133">
    <property type="component" value="Unassembled WGS sequence"/>
</dbReference>
<proteinExistence type="predicted"/>
<accession>A0A2P2E3B2</accession>
<dbReference type="RefSeq" id="WP_244594430.1">
    <property type="nucleotide sequence ID" value="NZ_BFBB01000008.1"/>
</dbReference>
<organism evidence="1 2">
    <name type="scientific">Leptospira ryugenii</name>
    <dbReference type="NCBI Taxonomy" id="1917863"/>
    <lineage>
        <taxon>Bacteria</taxon>
        <taxon>Pseudomonadati</taxon>
        <taxon>Spirochaetota</taxon>
        <taxon>Spirochaetia</taxon>
        <taxon>Leptospirales</taxon>
        <taxon>Leptospiraceae</taxon>
        <taxon>Leptospira</taxon>
    </lineage>
</organism>
<name>A0A2P2E3B2_9LEPT</name>
<dbReference type="Pfam" id="PF13146">
    <property type="entry name" value="TRL"/>
    <property type="match status" value="1"/>
</dbReference>